<dbReference type="RefSeq" id="WP_192749446.1">
    <property type="nucleotide sequence ID" value="NZ_BAABJL010000030.1"/>
</dbReference>
<dbReference type="SUPFAM" id="SSF52540">
    <property type="entry name" value="P-loop containing nucleoside triphosphate hydrolases"/>
    <property type="match status" value="1"/>
</dbReference>
<keyword evidence="3" id="KW-1185">Reference proteome</keyword>
<comment type="caution">
    <text evidence="2">The sequence shown here is derived from an EMBL/GenBank/DDBJ whole genome shotgun (WGS) entry which is preliminary data.</text>
</comment>
<dbReference type="Proteomes" id="UP000638648">
    <property type="component" value="Unassembled WGS sequence"/>
</dbReference>
<dbReference type="Gene3D" id="3.40.50.300">
    <property type="entry name" value="P-loop containing nucleotide triphosphate hydrolases"/>
    <property type="match status" value="1"/>
</dbReference>
<dbReference type="AlphaFoldDB" id="A0A927RHB3"/>
<keyword evidence="2" id="KW-0808">Transferase</keyword>
<evidence type="ECO:0000313" key="3">
    <source>
        <dbReference type="Proteomes" id="UP000638648"/>
    </source>
</evidence>
<organism evidence="2 3">
    <name type="scientific">Actinopolymorpha pittospori</name>
    <dbReference type="NCBI Taxonomy" id="648752"/>
    <lineage>
        <taxon>Bacteria</taxon>
        <taxon>Bacillati</taxon>
        <taxon>Actinomycetota</taxon>
        <taxon>Actinomycetes</taxon>
        <taxon>Propionibacteriales</taxon>
        <taxon>Actinopolymorphaceae</taxon>
        <taxon>Actinopolymorpha</taxon>
    </lineage>
</organism>
<proteinExistence type="predicted"/>
<dbReference type="GO" id="GO:0016740">
    <property type="term" value="F:transferase activity"/>
    <property type="evidence" value="ECO:0007669"/>
    <property type="project" value="UniProtKB-KW"/>
</dbReference>
<dbReference type="InterPro" id="IPR027417">
    <property type="entry name" value="P-loop_NTPase"/>
</dbReference>
<evidence type="ECO:0000313" key="2">
    <source>
        <dbReference type="EMBL" id="MBE1605041.1"/>
    </source>
</evidence>
<dbReference type="EMBL" id="JADBEM010000001">
    <property type="protein sequence ID" value="MBE1605041.1"/>
    <property type="molecule type" value="Genomic_DNA"/>
</dbReference>
<protein>
    <submittedName>
        <fullName evidence="2">Chloramphenicol 3-O phosphotransferase</fullName>
        <ecNumber evidence="2">2.7.1.-</ecNumber>
    </submittedName>
</protein>
<dbReference type="EC" id="2.7.1.-" evidence="2"/>
<name>A0A927RHB3_9ACTN</name>
<evidence type="ECO:0000256" key="1">
    <source>
        <dbReference type="SAM" id="MobiDB-lite"/>
    </source>
</evidence>
<gene>
    <name evidence="2" type="ORF">HEB94_001889</name>
</gene>
<dbReference type="Pfam" id="PF07931">
    <property type="entry name" value="CPT"/>
    <property type="match status" value="1"/>
</dbReference>
<sequence length="200" mass="21613">MTNRQPSPTLVILVSGPSSSGKTSLARALQQRLPVPAVLVEADRAFPNVPHTHPGWDSPAGDPGAVVLAFHESVATWARAGFHVILDGSLPYEDRDLRDACMGVFAPYDLRLVGVTCADPELTARERTRPEVRPVGWASRQARDIHDGMRYAALVDTSVRSSQECAEDVLAQLGLDAEPTTPPAPHHPVPSGPRPDRERP</sequence>
<reference evidence="2" key="1">
    <citation type="submission" date="2020-10" db="EMBL/GenBank/DDBJ databases">
        <title>Sequencing the genomes of 1000 actinobacteria strains.</title>
        <authorList>
            <person name="Klenk H.-P."/>
        </authorList>
    </citation>
    <scope>NUCLEOTIDE SEQUENCE</scope>
    <source>
        <strain evidence="2">DSM 45354</strain>
    </source>
</reference>
<accession>A0A927RHB3</accession>
<feature type="region of interest" description="Disordered" evidence="1">
    <location>
        <begin position="172"/>
        <end position="200"/>
    </location>
</feature>
<feature type="compositionally biased region" description="Pro residues" evidence="1">
    <location>
        <begin position="180"/>
        <end position="193"/>
    </location>
</feature>